<feature type="compositionally biased region" description="Polar residues" evidence="2">
    <location>
        <begin position="820"/>
        <end position="836"/>
    </location>
</feature>
<feature type="coiled-coil region" evidence="1">
    <location>
        <begin position="961"/>
        <end position="988"/>
    </location>
</feature>
<evidence type="ECO:0000256" key="2">
    <source>
        <dbReference type="SAM" id="MobiDB-lite"/>
    </source>
</evidence>
<evidence type="ECO:0000313" key="4">
    <source>
        <dbReference type="Proteomes" id="UP000001460"/>
    </source>
</evidence>
<evidence type="ECO:0000313" key="3">
    <source>
        <dbReference type="EMBL" id="EEA08410.1"/>
    </source>
</evidence>
<sequence>MRLIIKRKDESQKKWLIVWILFLHIYIYKALCSVTLEESSRADDSSEEIEKVDRSGKFGEFSDRSNIGYSESELETEVSLSNLDNFIKEKKGSLLFKPSKDASISETSSKFEDVSESARNLSDLVQENSINTEGYIPLSREVLPEGASLMIGESSEISNDSSPTASDTDSIYVDTTYNKKSLGENKTSDINKSELIEFSGSLEDKYNSPIRMTSSVEKTNNLPLMVSKSLELNSKKRKDLVVDVNKSRLLSEEKNVGFKQIPQTTLFEMTGSSKEIDYLHSNNSEKPSNELKEQGNNSEKSLDERIFNEVEEVSLPELRTSTISLSELTPLTFSESEHSNLSNETLSTESSLVFTSPPSEVANQLENREELSNVYNKLPSNMKMSPESKTVFQSESTADITQFLSQYSNKSDEKYHSKISDSSTSMFAEVPSDIGSQKSVGNIEVSKFSEDTSQIDDYLTPELIENSTMETKPEINTETTYFEESMSIQPPSPPEEVIEPSEVKDNIVMNPYIKTAGAVGKVSPKLAPLIETLIRQMEKDGKSSINPKPLTGRASPPTIINEPCYFRDEKAFPNKEEEAAFYEELENQKAQNPFLYRSKLEEMKSIMGISGKSLLEEFLEKKRGEYRSNLSRQFATGNKWKRSTVEIQEPKKALIEEMKSTKFMENLFHSSHKDKPQEQGQIFQESTQKTDKSQSLVSDGNIFGVKYEQTKASEISNSDILNKKDISSTFLSENFPRESPVLHIAASPVSSEESLNQETSEFSSTPKPQKIYSYTSQYSVESPRVSYKPIPDPTRSKSENVSPWVSQYTKSPKSSDEPISETNSLIRSVETSSSDSAPKRKSTILPFIQKQSYQNGLDIATLTDPIPSPTPSPSPLAPIEIFPSSSKVLENSESVESILNPTYQKFVRKPENKLSSSGSEVEQTKFSPLILLPTDSPPNEKTSPVSIKLSDYNEQAIFTTAKMHTEKKDVLNNDLEECLNKAKNITINNLGILISDLPEGPTVKFIQMELKNEKAKMKDLMQFGQDALTKVEKYVKKKSWRSKKKRFKDDILRMTKDYYYNVKSVRSLLYHLIFFSQDEVMRNLNNILNNNEDNLPFKIVQCEILKQIFNSHENSVRGKLLKKIGQKNFINLFRAQLEKLLKNKLTPLVKGIESSKSLKSKFIKSLHFIKNILQNKFYTNSSEEYPNLTVEKHKRSGITNFLLKLFKRKKKDKTKKSSNIS</sequence>
<protein>
    <submittedName>
        <fullName evidence="3">Uncharacterized protein</fullName>
    </submittedName>
</protein>
<feature type="region of interest" description="Disordered" evidence="2">
    <location>
        <begin position="540"/>
        <end position="559"/>
    </location>
</feature>
<feature type="region of interest" description="Disordered" evidence="2">
    <location>
        <begin position="747"/>
        <end position="768"/>
    </location>
</feature>
<accession>B6AJL9</accession>
<feature type="compositionally biased region" description="Polar residues" evidence="2">
    <location>
        <begin position="678"/>
        <end position="695"/>
    </location>
</feature>
<dbReference type="VEuPathDB" id="CryptoDB:CMU_021740"/>
<organism evidence="3 4">
    <name type="scientific">Cryptosporidium muris (strain RN66)</name>
    <dbReference type="NCBI Taxonomy" id="441375"/>
    <lineage>
        <taxon>Eukaryota</taxon>
        <taxon>Sar</taxon>
        <taxon>Alveolata</taxon>
        <taxon>Apicomplexa</taxon>
        <taxon>Conoidasida</taxon>
        <taxon>Coccidia</taxon>
        <taxon>Eucoccidiorida</taxon>
        <taxon>Eimeriorina</taxon>
        <taxon>Cryptosporidiidae</taxon>
        <taxon>Cryptosporidium</taxon>
    </lineage>
</organism>
<feature type="compositionally biased region" description="Polar residues" evidence="2">
    <location>
        <begin position="799"/>
        <end position="812"/>
    </location>
</feature>
<name>B6AJL9_CRYMR</name>
<feature type="region of interest" description="Disordered" evidence="2">
    <location>
        <begin position="860"/>
        <end position="879"/>
    </location>
</feature>
<feature type="compositionally biased region" description="Polar residues" evidence="2">
    <location>
        <begin position="748"/>
        <end position="768"/>
    </location>
</feature>
<keyword evidence="4" id="KW-1185">Reference proteome</keyword>
<feature type="region of interest" description="Disordered" evidence="2">
    <location>
        <begin position="336"/>
        <end position="355"/>
    </location>
</feature>
<dbReference type="GeneID" id="6997851"/>
<proteinExistence type="predicted"/>
<evidence type="ECO:0000256" key="1">
    <source>
        <dbReference type="SAM" id="Coils"/>
    </source>
</evidence>
<reference evidence="3" key="1">
    <citation type="submission" date="2008-06" db="EMBL/GenBank/DDBJ databases">
        <authorList>
            <person name="Lorenzi H."/>
            <person name="Inman J."/>
            <person name="Miller J."/>
            <person name="Schobel S."/>
            <person name="Amedeo P."/>
            <person name="Caler E.V."/>
            <person name="da Silva J."/>
        </authorList>
    </citation>
    <scope>NUCLEOTIDE SEQUENCE [LARGE SCALE GENOMIC DNA]</scope>
    <source>
        <strain evidence="3">RN66</strain>
    </source>
</reference>
<feature type="compositionally biased region" description="Pro residues" evidence="2">
    <location>
        <begin position="866"/>
        <end position="876"/>
    </location>
</feature>
<dbReference type="STRING" id="441375.B6AJL9"/>
<dbReference type="Proteomes" id="UP000001460">
    <property type="component" value="Unassembled WGS sequence"/>
</dbReference>
<dbReference type="OrthoDB" id="342501at2759"/>
<dbReference type="EMBL" id="DS989739">
    <property type="protein sequence ID" value="EEA08410.1"/>
    <property type="molecule type" value="Genomic_DNA"/>
</dbReference>
<gene>
    <name evidence="3" type="ORF">CMU_021740</name>
</gene>
<feature type="region of interest" description="Disordered" evidence="2">
    <location>
        <begin position="279"/>
        <end position="301"/>
    </location>
</feature>
<dbReference type="AlphaFoldDB" id="B6AJL9"/>
<feature type="region of interest" description="Disordered" evidence="2">
    <location>
        <begin position="671"/>
        <end position="695"/>
    </location>
</feature>
<dbReference type="RefSeq" id="XP_002142759.1">
    <property type="nucleotide sequence ID" value="XM_002142723.1"/>
</dbReference>
<keyword evidence="1" id="KW-0175">Coiled coil</keyword>
<feature type="compositionally biased region" description="Low complexity" evidence="2">
    <location>
        <begin position="339"/>
        <end position="352"/>
    </location>
</feature>
<feature type="region of interest" description="Disordered" evidence="2">
    <location>
        <begin position="782"/>
        <end position="847"/>
    </location>
</feature>